<protein>
    <submittedName>
        <fullName evidence="5">TonB-dependent receptor</fullName>
    </submittedName>
</protein>
<dbReference type="Gene3D" id="2.40.170.20">
    <property type="entry name" value="TonB-dependent receptor, beta-barrel domain"/>
    <property type="match status" value="1"/>
</dbReference>
<reference evidence="5 6" key="1">
    <citation type="submission" date="2019-11" db="EMBL/GenBank/DDBJ databases">
        <title>Characterization of Elizabethkingia argenteiflava sp. nov., isolated from inner surface of Soybean Pods.</title>
        <authorList>
            <person name="Mo S."/>
        </authorList>
    </citation>
    <scope>NUCLEOTIDE SEQUENCE [LARGE SCALE GENOMIC DNA]</scope>
    <source>
        <strain evidence="5 6">YB22</strain>
    </source>
</reference>
<sequence>MKKLISISLLFFNIYLFSQINIKDSINKTFEKQIQEVEIKAKQKLIERKVDRLVLNVESSISATGGDALDVLNITPGIRIQNDQISMIGKSGVSVMIDDRLLQLSDDDLINFLKTIKSDAIKSIEVITNPPAKYDAEGNSGIVNIKLKKAKKNSISGNLKTSYTQAKHPLGSLGGGLNYQKNKWTITSNINYSNGSTAPYQEYTLYYPNYTWFETNNKRIFQNSLGAKFALGYQVSPKTTMDIEYLGAFSKPLIKRKNTSYITNNNSVLDSLIITPSRLEIERNTHSLNFHSVTKIDTLGTQYSIDIDYFKFQSDLDNNFSTNTYFSNNIPAPNRYISVNNLSNQNIDIYSAKIDYEMPLKWINLSFGGKISFINNDSKVSYFDTTGMNPIFDPSKSNIFNYKENTQALYISGNKKLSEKWNLQLGMRLESTQTKGYSETLRQTNKNDYIQLFPTFYLTYKATENSSWGLNYNKRIDRPTYGDLNPFRFYSSSYNYSEGNPFLQPFFTDNIDISHTYKDFYTSIYFNYLTNGFDQVTYVSKTNISQIVTPYNFYTQKTVGLMENYVFNKIKWWESNNQMTISYSKTLSKIEESVPSISSWAFTFNSNNAFILNKAKTIKAELNFNYMSPSVAGSYKISSRYYFDAGFKFSLLEKKLEVAINAIDVFKTNKYTFTQIVNGIKQNNYDYPDSQKIRLSLAWNFGKQLKSHKREQSNEEEKSRAK</sequence>
<evidence type="ECO:0000259" key="4">
    <source>
        <dbReference type="Pfam" id="PF14905"/>
    </source>
</evidence>
<keyword evidence="3" id="KW-0998">Cell outer membrane</keyword>
<dbReference type="InterPro" id="IPR036942">
    <property type="entry name" value="Beta-barrel_TonB_sf"/>
</dbReference>
<dbReference type="Proteomes" id="UP000553459">
    <property type="component" value="Unassembled WGS sequence"/>
</dbReference>
<evidence type="ECO:0000313" key="6">
    <source>
        <dbReference type="Proteomes" id="UP000553459"/>
    </source>
</evidence>
<dbReference type="Pfam" id="PF14905">
    <property type="entry name" value="OMP_b-brl_3"/>
    <property type="match status" value="1"/>
</dbReference>
<organism evidence="5 6">
    <name type="scientific">Elizabethkingia argenteiflava</name>
    <dbReference type="NCBI Taxonomy" id="2681556"/>
    <lineage>
        <taxon>Bacteria</taxon>
        <taxon>Pseudomonadati</taxon>
        <taxon>Bacteroidota</taxon>
        <taxon>Flavobacteriia</taxon>
        <taxon>Flavobacteriales</taxon>
        <taxon>Weeksellaceae</taxon>
        <taxon>Elizabethkingia</taxon>
    </lineage>
</organism>
<proteinExistence type="predicted"/>
<dbReference type="RefSeq" id="WP_166519879.1">
    <property type="nucleotide sequence ID" value="NZ_JAAABJ010000577.1"/>
</dbReference>
<dbReference type="GO" id="GO:0009279">
    <property type="term" value="C:cell outer membrane"/>
    <property type="evidence" value="ECO:0007669"/>
    <property type="project" value="UniProtKB-SubCell"/>
</dbReference>
<evidence type="ECO:0000256" key="2">
    <source>
        <dbReference type="ARBA" id="ARBA00023136"/>
    </source>
</evidence>
<dbReference type="SUPFAM" id="SSF56935">
    <property type="entry name" value="Porins"/>
    <property type="match status" value="1"/>
</dbReference>
<feature type="domain" description="Outer membrane protein beta-barrel" evidence="4">
    <location>
        <begin position="295"/>
        <end position="699"/>
    </location>
</feature>
<evidence type="ECO:0000256" key="3">
    <source>
        <dbReference type="ARBA" id="ARBA00023237"/>
    </source>
</evidence>
<comment type="caution">
    <text evidence="5">The sequence shown here is derived from an EMBL/GenBank/DDBJ whole genome shotgun (WGS) entry which is preliminary data.</text>
</comment>
<comment type="subcellular location">
    <subcellularLocation>
        <location evidence="1">Cell outer membrane</location>
    </subcellularLocation>
</comment>
<evidence type="ECO:0000256" key="1">
    <source>
        <dbReference type="ARBA" id="ARBA00004442"/>
    </source>
</evidence>
<accession>A0A845PTP5</accession>
<dbReference type="PANTHER" id="PTHR40980:SF4">
    <property type="entry name" value="TONB-DEPENDENT RECEPTOR-LIKE BETA-BARREL DOMAIN-CONTAINING PROTEIN"/>
    <property type="match status" value="1"/>
</dbReference>
<dbReference type="AlphaFoldDB" id="A0A845PTP5"/>
<dbReference type="InterPro" id="IPR037066">
    <property type="entry name" value="Plug_dom_sf"/>
</dbReference>
<keyword evidence="5" id="KW-0675">Receptor</keyword>
<dbReference type="PANTHER" id="PTHR40980">
    <property type="entry name" value="PLUG DOMAIN-CONTAINING PROTEIN"/>
    <property type="match status" value="1"/>
</dbReference>
<keyword evidence="2" id="KW-0472">Membrane</keyword>
<keyword evidence="6" id="KW-1185">Reference proteome</keyword>
<dbReference type="InterPro" id="IPR041700">
    <property type="entry name" value="OMP_b-brl_3"/>
</dbReference>
<dbReference type="EMBL" id="JAAABJ010000577">
    <property type="protein sequence ID" value="NAW51609.1"/>
    <property type="molecule type" value="Genomic_DNA"/>
</dbReference>
<evidence type="ECO:0000313" key="5">
    <source>
        <dbReference type="EMBL" id="NAW51609.1"/>
    </source>
</evidence>
<gene>
    <name evidence="5" type="ORF">GNY06_09525</name>
</gene>
<dbReference type="Gene3D" id="2.170.130.10">
    <property type="entry name" value="TonB-dependent receptor, plug domain"/>
    <property type="match status" value="1"/>
</dbReference>
<name>A0A845PTP5_9FLAO</name>